<dbReference type="EMBL" id="MU118031">
    <property type="protein sequence ID" value="KAF9647571.1"/>
    <property type="molecule type" value="Genomic_DNA"/>
</dbReference>
<proteinExistence type="predicted"/>
<evidence type="ECO:0000313" key="2">
    <source>
        <dbReference type="Proteomes" id="UP000886501"/>
    </source>
</evidence>
<reference evidence="1" key="2">
    <citation type="journal article" date="2020" name="Nat. Commun.">
        <title>Large-scale genome sequencing of mycorrhizal fungi provides insights into the early evolution of symbiotic traits.</title>
        <authorList>
            <person name="Miyauchi S."/>
            <person name="Kiss E."/>
            <person name="Kuo A."/>
            <person name="Drula E."/>
            <person name="Kohler A."/>
            <person name="Sanchez-Garcia M."/>
            <person name="Morin E."/>
            <person name="Andreopoulos B."/>
            <person name="Barry K.W."/>
            <person name="Bonito G."/>
            <person name="Buee M."/>
            <person name="Carver A."/>
            <person name="Chen C."/>
            <person name="Cichocki N."/>
            <person name="Clum A."/>
            <person name="Culley D."/>
            <person name="Crous P.W."/>
            <person name="Fauchery L."/>
            <person name="Girlanda M."/>
            <person name="Hayes R.D."/>
            <person name="Keri Z."/>
            <person name="LaButti K."/>
            <person name="Lipzen A."/>
            <person name="Lombard V."/>
            <person name="Magnuson J."/>
            <person name="Maillard F."/>
            <person name="Murat C."/>
            <person name="Nolan M."/>
            <person name="Ohm R.A."/>
            <person name="Pangilinan J."/>
            <person name="Pereira M.F."/>
            <person name="Perotto S."/>
            <person name="Peter M."/>
            <person name="Pfister S."/>
            <person name="Riley R."/>
            <person name="Sitrit Y."/>
            <person name="Stielow J.B."/>
            <person name="Szollosi G."/>
            <person name="Zifcakova L."/>
            <person name="Stursova M."/>
            <person name="Spatafora J.W."/>
            <person name="Tedersoo L."/>
            <person name="Vaario L.M."/>
            <person name="Yamada A."/>
            <person name="Yan M."/>
            <person name="Wang P."/>
            <person name="Xu J."/>
            <person name="Bruns T."/>
            <person name="Baldrian P."/>
            <person name="Vilgalys R."/>
            <person name="Dunand C."/>
            <person name="Henrissat B."/>
            <person name="Grigoriev I.V."/>
            <person name="Hibbett D."/>
            <person name="Nagy L.G."/>
            <person name="Martin F.M."/>
        </authorList>
    </citation>
    <scope>NUCLEOTIDE SEQUENCE</scope>
    <source>
        <strain evidence="1">P2</strain>
    </source>
</reference>
<keyword evidence="2" id="KW-1185">Reference proteome</keyword>
<protein>
    <submittedName>
        <fullName evidence="1">Uncharacterized protein</fullName>
    </submittedName>
</protein>
<reference evidence="1" key="1">
    <citation type="submission" date="2019-10" db="EMBL/GenBank/DDBJ databases">
        <authorList>
            <consortium name="DOE Joint Genome Institute"/>
            <person name="Kuo A."/>
            <person name="Miyauchi S."/>
            <person name="Kiss E."/>
            <person name="Drula E."/>
            <person name="Kohler A."/>
            <person name="Sanchez-Garcia M."/>
            <person name="Andreopoulos B."/>
            <person name="Barry K.W."/>
            <person name="Bonito G."/>
            <person name="Buee M."/>
            <person name="Carver A."/>
            <person name="Chen C."/>
            <person name="Cichocki N."/>
            <person name="Clum A."/>
            <person name="Culley D."/>
            <person name="Crous P.W."/>
            <person name="Fauchery L."/>
            <person name="Girlanda M."/>
            <person name="Hayes R."/>
            <person name="Keri Z."/>
            <person name="Labutti K."/>
            <person name="Lipzen A."/>
            <person name="Lombard V."/>
            <person name="Magnuson J."/>
            <person name="Maillard F."/>
            <person name="Morin E."/>
            <person name="Murat C."/>
            <person name="Nolan M."/>
            <person name="Ohm R."/>
            <person name="Pangilinan J."/>
            <person name="Pereira M."/>
            <person name="Perotto S."/>
            <person name="Peter M."/>
            <person name="Riley R."/>
            <person name="Sitrit Y."/>
            <person name="Stielow B."/>
            <person name="Szollosi G."/>
            <person name="Zifcakova L."/>
            <person name="Stursova M."/>
            <person name="Spatafora J.W."/>
            <person name="Tedersoo L."/>
            <person name="Vaario L.-M."/>
            <person name="Yamada A."/>
            <person name="Yan M."/>
            <person name="Wang P."/>
            <person name="Xu J."/>
            <person name="Bruns T."/>
            <person name="Baldrian P."/>
            <person name="Vilgalys R."/>
            <person name="Henrissat B."/>
            <person name="Grigoriev I.V."/>
            <person name="Hibbett D."/>
            <person name="Nagy L.G."/>
            <person name="Martin F.M."/>
        </authorList>
    </citation>
    <scope>NUCLEOTIDE SEQUENCE</scope>
    <source>
        <strain evidence="1">P2</strain>
    </source>
</reference>
<dbReference type="Proteomes" id="UP000886501">
    <property type="component" value="Unassembled WGS sequence"/>
</dbReference>
<name>A0ACB6ZD73_THEGA</name>
<sequence>MDSQVSVASEAASEIGPSGQPTNTKMPDKISFPERVPGTRRISAWNVCGWVASNKKGFGRYVEAEDADILVLTETKVNDAPMNPAIVKRYPFRYWAMAEKKGYAGTAILSKHEPLSVDKTLPGHPNPTIWKGRIITLEYPNFYLVGTYVVNAGEGLKTLKEKKEWNKHLEVHLRELDKKKPVIWTGDLNVAPTEKDLTNAKRNWDKAAGYTEAETSWYRNLLEPPVSGAEDAEKPNKFIDIWRHRNPKLRHFTYFSYRFGCRGKGVGWRLDHFVASERILEKVRMCEIRSEIYGASDHCPIVLEIDDTFEAKDDAKTTDAMEATGSSSSAA</sequence>
<gene>
    <name evidence="1" type="ORF">BDM02DRAFT_3116929</name>
</gene>
<accession>A0ACB6ZD73</accession>
<organism evidence="1 2">
    <name type="scientific">Thelephora ganbajun</name>
    <name type="common">Ganba fungus</name>
    <dbReference type="NCBI Taxonomy" id="370292"/>
    <lineage>
        <taxon>Eukaryota</taxon>
        <taxon>Fungi</taxon>
        <taxon>Dikarya</taxon>
        <taxon>Basidiomycota</taxon>
        <taxon>Agaricomycotina</taxon>
        <taxon>Agaricomycetes</taxon>
        <taxon>Thelephorales</taxon>
        <taxon>Thelephoraceae</taxon>
        <taxon>Thelephora</taxon>
    </lineage>
</organism>
<evidence type="ECO:0000313" key="1">
    <source>
        <dbReference type="EMBL" id="KAF9647571.1"/>
    </source>
</evidence>
<comment type="caution">
    <text evidence="1">The sequence shown here is derived from an EMBL/GenBank/DDBJ whole genome shotgun (WGS) entry which is preliminary data.</text>
</comment>